<evidence type="ECO:0008006" key="3">
    <source>
        <dbReference type="Google" id="ProtNLM"/>
    </source>
</evidence>
<sequence>MKLIIAMVQDEDAFILSDALTDEGYQVTKLNTIGGFLKMKNVTLMIGTEEEKVEKALEIMKKICKKREQVISTPVDASFMESPLTTYTASVEVGGATVFVLDVAQFEKY</sequence>
<dbReference type="InterPro" id="IPR011322">
    <property type="entry name" value="N-reg_PII-like_a/b"/>
</dbReference>
<reference evidence="1 2" key="1">
    <citation type="submission" date="2018-08" db="EMBL/GenBank/DDBJ databases">
        <title>A genome reference for cultivated species of the human gut microbiota.</title>
        <authorList>
            <person name="Zou Y."/>
            <person name="Xue W."/>
            <person name="Luo G."/>
        </authorList>
    </citation>
    <scope>NUCLEOTIDE SEQUENCE [LARGE SCALE GENOMIC DNA]</scope>
    <source>
        <strain evidence="1 2">AM25-6</strain>
    </source>
</reference>
<dbReference type="InterPro" id="IPR015867">
    <property type="entry name" value="N-reg_PII/ATP_PRibTrfase_C"/>
</dbReference>
<protein>
    <recommendedName>
        <fullName evidence="3">Transcriptional regulator</fullName>
    </recommendedName>
</protein>
<gene>
    <name evidence="1" type="ORF">DW687_03070</name>
</gene>
<evidence type="ECO:0000313" key="1">
    <source>
        <dbReference type="EMBL" id="RGD75655.1"/>
    </source>
</evidence>
<accession>A0A3E3E321</accession>
<comment type="caution">
    <text evidence="1">The sequence shown here is derived from an EMBL/GenBank/DDBJ whole genome shotgun (WGS) entry which is preliminary data.</text>
</comment>
<dbReference type="EMBL" id="QUSM01000002">
    <property type="protein sequence ID" value="RGD75655.1"/>
    <property type="molecule type" value="Genomic_DNA"/>
</dbReference>
<dbReference type="InterPro" id="IPR010375">
    <property type="entry name" value="CdAMP_rec"/>
</dbReference>
<dbReference type="Pfam" id="PF06153">
    <property type="entry name" value="CdAMP_rec"/>
    <property type="match status" value="1"/>
</dbReference>
<dbReference type="Proteomes" id="UP000261212">
    <property type="component" value="Unassembled WGS sequence"/>
</dbReference>
<dbReference type="AlphaFoldDB" id="A0A3E3E321"/>
<evidence type="ECO:0000313" key="2">
    <source>
        <dbReference type="Proteomes" id="UP000261212"/>
    </source>
</evidence>
<dbReference type="GeneID" id="98000396"/>
<dbReference type="PANTHER" id="PTHR38456">
    <property type="entry name" value="CYCLIC DI-AMP RECEPTOR A"/>
    <property type="match status" value="1"/>
</dbReference>
<organism evidence="1 2">
    <name type="scientific">Anaerofustis stercorihominis</name>
    <dbReference type="NCBI Taxonomy" id="214853"/>
    <lineage>
        <taxon>Bacteria</taxon>
        <taxon>Bacillati</taxon>
        <taxon>Bacillota</taxon>
        <taxon>Clostridia</taxon>
        <taxon>Eubacteriales</taxon>
        <taxon>Eubacteriaceae</taxon>
        <taxon>Anaerofustis</taxon>
    </lineage>
</organism>
<dbReference type="SUPFAM" id="SSF54913">
    <property type="entry name" value="GlnB-like"/>
    <property type="match status" value="1"/>
</dbReference>
<dbReference type="PANTHER" id="PTHR38456:SF1">
    <property type="entry name" value="CYCLIC DI-AMP RECEPTOR A"/>
    <property type="match status" value="1"/>
</dbReference>
<dbReference type="Gene3D" id="3.30.70.120">
    <property type="match status" value="1"/>
</dbReference>
<name>A0A3E3E321_9FIRM</name>
<proteinExistence type="predicted"/>
<dbReference type="RefSeq" id="WP_039945682.1">
    <property type="nucleotide sequence ID" value="NZ_CABKNJ010000001.1"/>
</dbReference>